<keyword evidence="4" id="KW-1185">Reference proteome</keyword>
<organism evidence="3 4">
    <name type="scientific">Eragrostis curvula</name>
    <name type="common">weeping love grass</name>
    <dbReference type="NCBI Taxonomy" id="38414"/>
    <lineage>
        <taxon>Eukaryota</taxon>
        <taxon>Viridiplantae</taxon>
        <taxon>Streptophyta</taxon>
        <taxon>Embryophyta</taxon>
        <taxon>Tracheophyta</taxon>
        <taxon>Spermatophyta</taxon>
        <taxon>Magnoliopsida</taxon>
        <taxon>Liliopsida</taxon>
        <taxon>Poales</taxon>
        <taxon>Poaceae</taxon>
        <taxon>PACMAD clade</taxon>
        <taxon>Chloridoideae</taxon>
        <taxon>Eragrostideae</taxon>
        <taxon>Eragrostidinae</taxon>
        <taxon>Eragrostis</taxon>
    </lineage>
</organism>
<accession>A0A5J9SBS2</accession>
<dbReference type="EMBL" id="RWGY01001136">
    <property type="protein sequence ID" value="TVT96694.1"/>
    <property type="molecule type" value="Genomic_DNA"/>
</dbReference>
<comment type="caution">
    <text evidence="3">The sequence shown here is derived from an EMBL/GenBank/DDBJ whole genome shotgun (WGS) entry which is preliminary data.</text>
</comment>
<name>A0A5J9SBS2_9POAL</name>
<gene>
    <name evidence="3" type="ORF">EJB05_58093</name>
</gene>
<feature type="non-terminal residue" evidence="3">
    <location>
        <position position="1"/>
    </location>
</feature>
<dbReference type="PANTHER" id="PTHR33026">
    <property type="entry name" value="OS06G0360600 PROTEIN"/>
    <property type="match status" value="1"/>
</dbReference>
<dbReference type="AlphaFoldDB" id="A0A5J9SBS2"/>
<reference evidence="3 4" key="1">
    <citation type="journal article" date="2019" name="Sci. Rep.">
        <title>A high-quality genome of Eragrostis curvula grass provides insights into Poaceae evolution and supports new strategies to enhance forage quality.</title>
        <authorList>
            <person name="Carballo J."/>
            <person name="Santos B.A.C.M."/>
            <person name="Zappacosta D."/>
            <person name="Garbus I."/>
            <person name="Selva J.P."/>
            <person name="Gallo C.A."/>
            <person name="Diaz A."/>
            <person name="Albertini E."/>
            <person name="Caccamo M."/>
            <person name="Echenique V."/>
        </authorList>
    </citation>
    <scope>NUCLEOTIDE SEQUENCE [LARGE SCALE GENOMIC DNA]</scope>
    <source>
        <strain evidence="4">cv. Victoria</strain>
        <tissue evidence="3">Leaf</tissue>
    </source>
</reference>
<feature type="region of interest" description="Disordered" evidence="2">
    <location>
        <begin position="477"/>
        <end position="543"/>
    </location>
</feature>
<dbReference type="Proteomes" id="UP000324897">
    <property type="component" value="Unassembled WGS sequence"/>
</dbReference>
<evidence type="ECO:0000256" key="2">
    <source>
        <dbReference type="SAM" id="MobiDB-lite"/>
    </source>
</evidence>
<dbReference type="OrthoDB" id="696315at2759"/>
<protein>
    <submittedName>
        <fullName evidence="3">Uncharacterized protein</fullName>
    </submittedName>
</protein>
<evidence type="ECO:0000313" key="3">
    <source>
        <dbReference type="EMBL" id="TVT96694.1"/>
    </source>
</evidence>
<keyword evidence="1" id="KW-0175">Coiled coil</keyword>
<proteinExistence type="predicted"/>
<sequence>ERDFLTKTVLVVAVAGRSTTAIPTPPPHALFTTLSSLIQHHTLLFHHQPAVKKLLGLLPERGSTKIPPPGTQWSNGEGRPSHYVALPHSRIGTREGGFRREETTGVNNTQIFDFILSLKLEGSMANPPIVPSPLNVELHPACSLLLERGCLGPSKVGKKELEAMVKNGKIPSMDVVRHSEGEDHPRPHDDEVVVFELYFDLGLGIPSVQLLEGILQLFHVELPHLSPSAILRLAVYEWAMRAESAEGLAEHFAALHSAFCQPRFIKNEKKTKKLAVVHFGCINFQLRGGKGSRPNKYKLEFPAWASNYRWPIGWVNNWFYYNVGKGSSLHSTNRDIGYVKEPSVVAKEDARTLLRKVTTMMGMRDLVEEYTMLKVCPLARGWSQIHKFERGEEEQLGLYKGHAKIDSAPDVSILTVEDAIKKVEDVLGKPSLQECKAREARTGKWERKNRICDFFGFQIPEAVDMKKLEELEEQELAEKENRTKKKGLWKKRGLGSHGDSQEGSNKRRKKGKGKKDLEGDNEGSQEEEEEQNSETSISNFDRVEMSPLVQKVEDLPVRVLQELDVKSRLAEALKEREEAFTMALKSLVDAKFVEQELKVTREKAEDDKKKLEAELKVAREKAEDDKKRLEAELKVARDEGQRLKGAEDKRLEAELKVAQEKAERLEGELKVAQEKREEVKVAQKKAEGLEAELKVDQEKWKEVKQTLEAELKVAREKVEDYERLEEDKQRLEAKLTEAREARGKLEQLLHKARKMVERAERVAKK</sequence>
<dbReference type="Gramene" id="TVT96694">
    <property type="protein sequence ID" value="TVT96694"/>
    <property type="gene ID" value="EJB05_58093"/>
</dbReference>
<feature type="compositionally biased region" description="Basic residues" evidence="2">
    <location>
        <begin position="482"/>
        <end position="494"/>
    </location>
</feature>
<evidence type="ECO:0000256" key="1">
    <source>
        <dbReference type="SAM" id="Coils"/>
    </source>
</evidence>
<feature type="non-terminal residue" evidence="3">
    <location>
        <position position="765"/>
    </location>
</feature>
<feature type="compositionally biased region" description="Acidic residues" evidence="2">
    <location>
        <begin position="519"/>
        <end position="532"/>
    </location>
</feature>
<evidence type="ECO:0000313" key="4">
    <source>
        <dbReference type="Proteomes" id="UP000324897"/>
    </source>
</evidence>
<dbReference type="PANTHER" id="PTHR33026:SF7">
    <property type="entry name" value="OS03G0100275 PROTEIN"/>
    <property type="match status" value="1"/>
</dbReference>
<feature type="coiled-coil region" evidence="1">
    <location>
        <begin position="590"/>
        <end position="765"/>
    </location>
</feature>